<dbReference type="PROSITE" id="PS51504">
    <property type="entry name" value="H15"/>
    <property type="match status" value="1"/>
</dbReference>
<dbReference type="Pfam" id="PF00538">
    <property type="entry name" value="Linker_histone"/>
    <property type="match status" value="1"/>
</dbReference>
<dbReference type="Gene3D" id="1.10.10.10">
    <property type="entry name" value="Winged helix-like DNA-binding domain superfamily/Winged helix DNA-binding domain"/>
    <property type="match status" value="1"/>
</dbReference>
<feature type="region of interest" description="Disordered" evidence="3">
    <location>
        <begin position="104"/>
        <end position="164"/>
    </location>
</feature>
<dbReference type="GO" id="GO:0005634">
    <property type="term" value="C:nucleus"/>
    <property type="evidence" value="ECO:0007669"/>
    <property type="project" value="UniProtKB-SubCell"/>
</dbReference>
<keyword evidence="6" id="KW-1185">Reference proteome</keyword>
<dbReference type="SUPFAM" id="SSF46785">
    <property type="entry name" value="Winged helix' DNA-binding domain"/>
    <property type="match status" value="1"/>
</dbReference>
<dbReference type="GO" id="GO:0006334">
    <property type="term" value="P:nucleosome assembly"/>
    <property type="evidence" value="ECO:0007669"/>
    <property type="project" value="InterPro"/>
</dbReference>
<dbReference type="Proteomes" id="UP000694545">
    <property type="component" value="Unplaced"/>
</dbReference>
<dbReference type="GO" id="GO:0030527">
    <property type="term" value="F:structural constituent of chromatin"/>
    <property type="evidence" value="ECO:0007669"/>
    <property type="project" value="InterPro"/>
</dbReference>
<dbReference type="InterPro" id="IPR036388">
    <property type="entry name" value="WH-like_DNA-bd_sf"/>
</dbReference>
<evidence type="ECO:0000256" key="3">
    <source>
        <dbReference type="SAM" id="MobiDB-lite"/>
    </source>
</evidence>
<keyword evidence="2" id="KW-0539">Nucleus</keyword>
<evidence type="ECO:0000256" key="2">
    <source>
        <dbReference type="RuleBase" id="RU003894"/>
    </source>
</evidence>
<reference evidence="5" key="1">
    <citation type="submission" date="2025-08" db="UniProtKB">
        <authorList>
            <consortium name="Ensembl"/>
        </authorList>
    </citation>
    <scope>IDENTIFICATION</scope>
</reference>
<accession>A0A8D2LB15</accession>
<dbReference type="GO" id="GO:0003677">
    <property type="term" value="F:DNA binding"/>
    <property type="evidence" value="ECO:0007669"/>
    <property type="project" value="UniProtKB-KW"/>
</dbReference>
<dbReference type="PRINTS" id="PR00624">
    <property type="entry name" value="HISTONEH5"/>
</dbReference>
<name>A0A8D2LB15_VARKO</name>
<dbReference type="GO" id="GO:0000786">
    <property type="term" value="C:nucleosome"/>
    <property type="evidence" value="ECO:0007669"/>
    <property type="project" value="InterPro"/>
</dbReference>
<evidence type="ECO:0000259" key="4">
    <source>
        <dbReference type="PROSITE" id="PS51504"/>
    </source>
</evidence>
<dbReference type="InterPro" id="IPR005818">
    <property type="entry name" value="Histone_H1/H5_H15"/>
</dbReference>
<feature type="region of interest" description="Disordered" evidence="3">
    <location>
        <begin position="1"/>
        <end position="38"/>
    </location>
</feature>
<dbReference type="OMA" id="SVRMVHE"/>
<evidence type="ECO:0000256" key="1">
    <source>
        <dbReference type="ARBA" id="ARBA00023125"/>
    </source>
</evidence>
<dbReference type="InterPro" id="IPR005819">
    <property type="entry name" value="H1/H5"/>
</dbReference>
<dbReference type="InterPro" id="IPR036390">
    <property type="entry name" value="WH_DNA-bd_sf"/>
</dbReference>
<dbReference type="Ensembl" id="ENSVKKT00000020093.1">
    <property type="protein sequence ID" value="ENSVKKP00000019610.1"/>
    <property type="gene ID" value="ENSVKKG00000013277.1"/>
</dbReference>
<keyword evidence="1 2" id="KW-0238">DNA-binding</keyword>
<keyword evidence="2" id="KW-0158">Chromosome</keyword>
<dbReference type="SMART" id="SM00526">
    <property type="entry name" value="H15"/>
    <property type="match status" value="1"/>
</dbReference>
<evidence type="ECO:0000313" key="6">
    <source>
        <dbReference type="Proteomes" id="UP000694545"/>
    </source>
</evidence>
<comment type="subcellular location">
    <subcellularLocation>
        <location evidence="2">Nucleus</location>
    </subcellularLocation>
</comment>
<comment type="similarity">
    <text evidence="2">Belongs to the histone H1/H5 family.</text>
</comment>
<organism evidence="5 6">
    <name type="scientific">Varanus komodoensis</name>
    <name type="common">Komodo dragon</name>
    <dbReference type="NCBI Taxonomy" id="61221"/>
    <lineage>
        <taxon>Eukaryota</taxon>
        <taxon>Metazoa</taxon>
        <taxon>Chordata</taxon>
        <taxon>Craniata</taxon>
        <taxon>Vertebrata</taxon>
        <taxon>Euteleostomi</taxon>
        <taxon>Lepidosauria</taxon>
        <taxon>Squamata</taxon>
        <taxon>Bifurcata</taxon>
        <taxon>Unidentata</taxon>
        <taxon>Episquamata</taxon>
        <taxon>Toxicofera</taxon>
        <taxon>Anguimorpha</taxon>
        <taxon>Paleoanguimorpha</taxon>
        <taxon>Varanoidea</taxon>
        <taxon>Varanidae</taxon>
        <taxon>Varanus</taxon>
    </lineage>
</organism>
<evidence type="ECO:0000313" key="5">
    <source>
        <dbReference type="Ensembl" id="ENSVKKP00000019610.1"/>
    </source>
</evidence>
<proteinExistence type="inferred from homology"/>
<reference evidence="5" key="2">
    <citation type="submission" date="2025-09" db="UniProtKB">
        <authorList>
            <consortium name="Ensembl"/>
        </authorList>
    </citation>
    <scope>IDENTIFICATION</scope>
</reference>
<feature type="compositionally biased region" description="Low complexity" evidence="3">
    <location>
        <begin position="18"/>
        <end position="31"/>
    </location>
</feature>
<feature type="domain" description="H15" evidence="4">
    <location>
        <begin position="40"/>
        <end position="114"/>
    </location>
</feature>
<sequence length="198" mass="21221">FSEGLPAGGRMAHGQRRGSSASAGPSSTGSSELGKRKNRLSGSLSHLILQTLEAQNLSRKGLSLAALKKLLAEAGYNVRRNNSRLKRELHNLVSSGLLVRVSGSGASGSFKRSSSRERKATGKSQKGKRKKAAGNKEPTKKPRKTQSAVNKPKGLQSRTSAALGRKHCSELNTISKPRNRLISAAVPLLNNFQKLKFN</sequence>
<protein>
    <recommendedName>
        <fullName evidence="4">H15 domain-containing protein</fullName>
    </recommendedName>
</protein>
<dbReference type="AlphaFoldDB" id="A0A8D2LB15"/>